<dbReference type="InterPro" id="IPR003599">
    <property type="entry name" value="Ig_sub"/>
</dbReference>
<keyword evidence="4" id="KW-1015">Disulfide bond</keyword>
<dbReference type="FunFam" id="2.60.40.10:FF:000032">
    <property type="entry name" value="palladin isoform X1"/>
    <property type="match status" value="1"/>
</dbReference>
<feature type="domain" description="Ig-like" evidence="9">
    <location>
        <begin position="588"/>
        <end position="687"/>
    </location>
</feature>
<dbReference type="InterPro" id="IPR036116">
    <property type="entry name" value="FN3_sf"/>
</dbReference>
<feature type="domain" description="Ig-like" evidence="9">
    <location>
        <begin position="778"/>
        <end position="856"/>
    </location>
</feature>
<feature type="domain" description="Ig-like" evidence="9">
    <location>
        <begin position="183"/>
        <end position="285"/>
    </location>
</feature>
<feature type="domain" description="Ig-like" evidence="9">
    <location>
        <begin position="389"/>
        <end position="484"/>
    </location>
</feature>
<dbReference type="CDD" id="cd00063">
    <property type="entry name" value="FN3"/>
    <property type="match status" value="1"/>
</dbReference>
<dbReference type="SMART" id="SM00409">
    <property type="entry name" value="IG"/>
    <property type="match status" value="9"/>
</dbReference>
<evidence type="ECO:0000256" key="6">
    <source>
        <dbReference type="ARBA" id="ARBA00023319"/>
    </source>
</evidence>
<feature type="region of interest" description="Disordered" evidence="7">
    <location>
        <begin position="1403"/>
        <end position="1426"/>
    </location>
</feature>
<evidence type="ECO:0000313" key="12">
    <source>
        <dbReference type="Proteomes" id="UP000005408"/>
    </source>
</evidence>
<dbReference type="EnsemblMetazoa" id="G27849.6">
    <property type="protein sequence ID" value="G27849.6:cds"/>
    <property type="gene ID" value="G27849"/>
</dbReference>
<dbReference type="GO" id="GO:0005886">
    <property type="term" value="C:plasma membrane"/>
    <property type="evidence" value="ECO:0007669"/>
    <property type="project" value="TreeGrafter"/>
</dbReference>
<dbReference type="GO" id="GO:0050839">
    <property type="term" value="F:cell adhesion molecule binding"/>
    <property type="evidence" value="ECO:0007669"/>
    <property type="project" value="TreeGrafter"/>
</dbReference>
<keyword evidence="12" id="KW-1185">Reference proteome</keyword>
<dbReference type="InterPro" id="IPR003961">
    <property type="entry name" value="FN3_dom"/>
</dbReference>
<dbReference type="Proteomes" id="UP000005408">
    <property type="component" value="Unassembled WGS sequence"/>
</dbReference>
<name>A0A8W8LE95_MAGGI</name>
<dbReference type="InterPro" id="IPR013783">
    <property type="entry name" value="Ig-like_fold"/>
</dbReference>
<evidence type="ECO:0000313" key="11">
    <source>
        <dbReference type="EnsemblMetazoa" id="G27849.6:cds"/>
    </source>
</evidence>
<dbReference type="PROSITE" id="PS50835">
    <property type="entry name" value="IG_LIKE"/>
    <property type="match status" value="8"/>
</dbReference>
<protein>
    <recommendedName>
        <fullName evidence="13">Nephrin</fullName>
    </recommendedName>
</protein>
<evidence type="ECO:0000256" key="7">
    <source>
        <dbReference type="SAM" id="MobiDB-lite"/>
    </source>
</evidence>
<dbReference type="Pfam" id="PF13927">
    <property type="entry name" value="Ig_3"/>
    <property type="match status" value="5"/>
</dbReference>
<comment type="subcellular location">
    <subcellularLocation>
        <location evidence="1">Membrane</location>
        <topology evidence="1">Single-pass type I membrane protein</topology>
    </subcellularLocation>
</comment>
<feature type="region of interest" description="Disordered" evidence="7">
    <location>
        <begin position="636"/>
        <end position="657"/>
    </location>
</feature>
<proteinExistence type="predicted"/>
<evidence type="ECO:0000256" key="3">
    <source>
        <dbReference type="ARBA" id="ARBA00023136"/>
    </source>
</evidence>
<evidence type="ECO:0000256" key="4">
    <source>
        <dbReference type="ARBA" id="ARBA00023157"/>
    </source>
</evidence>
<feature type="domain" description="Ig-like" evidence="9">
    <location>
        <begin position="79"/>
        <end position="175"/>
    </location>
</feature>
<dbReference type="InterPro" id="IPR013098">
    <property type="entry name" value="Ig_I-set"/>
</dbReference>
<evidence type="ECO:0000256" key="1">
    <source>
        <dbReference type="ARBA" id="ARBA00004479"/>
    </source>
</evidence>
<evidence type="ECO:0000256" key="5">
    <source>
        <dbReference type="ARBA" id="ARBA00023180"/>
    </source>
</evidence>
<dbReference type="InterPro" id="IPR051275">
    <property type="entry name" value="Cell_adhesion_signaling"/>
</dbReference>
<dbReference type="SMART" id="SM00060">
    <property type="entry name" value="FN3"/>
    <property type="match status" value="1"/>
</dbReference>
<feature type="region of interest" description="Disordered" evidence="7">
    <location>
        <begin position="1069"/>
        <end position="1089"/>
    </location>
</feature>
<feature type="domain" description="Ig-like" evidence="9">
    <location>
        <begin position="293"/>
        <end position="382"/>
    </location>
</feature>
<keyword evidence="2" id="KW-0677">Repeat</keyword>
<dbReference type="InterPro" id="IPR036179">
    <property type="entry name" value="Ig-like_dom_sf"/>
</dbReference>
<dbReference type="GO" id="GO:0005911">
    <property type="term" value="C:cell-cell junction"/>
    <property type="evidence" value="ECO:0007669"/>
    <property type="project" value="TreeGrafter"/>
</dbReference>
<evidence type="ECO:0008006" key="13">
    <source>
        <dbReference type="Google" id="ProtNLM"/>
    </source>
</evidence>
<dbReference type="SUPFAM" id="SSF49265">
    <property type="entry name" value="Fibronectin type III"/>
    <property type="match status" value="1"/>
</dbReference>
<dbReference type="Pfam" id="PF07679">
    <property type="entry name" value="I-set"/>
    <property type="match status" value="3"/>
</dbReference>
<dbReference type="GO" id="GO:0098609">
    <property type="term" value="P:cell-cell adhesion"/>
    <property type="evidence" value="ECO:0007669"/>
    <property type="project" value="TreeGrafter"/>
</dbReference>
<feature type="domain" description="Fibronectin type-III" evidence="10">
    <location>
        <begin position="979"/>
        <end position="1082"/>
    </location>
</feature>
<reference evidence="11" key="1">
    <citation type="submission" date="2022-08" db="UniProtKB">
        <authorList>
            <consortium name="EnsemblMetazoa"/>
        </authorList>
    </citation>
    <scope>IDENTIFICATION</scope>
    <source>
        <strain evidence="11">05x7-T-G4-1.051#20</strain>
    </source>
</reference>
<keyword evidence="8" id="KW-0812">Transmembrane</keyword>
<dbReference type="Pfam" id="PF00041">
    <property type="entry name" value="fn3"/>
    <property type="match status" value="1"/>
</dbReference>
<keyword evidence="5" id="KW-0325">Glycoprotein</keyword>
<dbReference type="PANTHER" id="PTHR11640:SF136">
    <property type="entry name" value="NEPHRIN"/>
    <property type="match status" value="1"/>
</dbReference>
<dbReference type="Gene3D" id="2.60.40.10">
    <property type="entry name" value="Immunoglobulins"/>
    <property type="match status" value="10"/>
</dbReference>
<feature type="region of interest" description="Disordered" evidence="7">
    <location>
        <begin position="1286"/>
        <end position="1368"/>
    </location>
</feature>
<evidence type="ECO:0000256" key="8">
    <source>
        <dbReference type="SAM" id="Phobius"/>
    </source>
</evidence>
<dbReference type="InterPro" id="IPR007110">
    <property type="entry name" value="Ig-like_dom"/>
</dbReference>
<dbReference type="InterPro" id="IPR003598">
    <property type="entry name" value="Ig_sub2"/>
</dbReference>
<feature type="transmembrane region" description="Helical" evidence="8">
    <location>
        <begin position="1096"/>
        <end position="1121"/>
    </location>
</feature>
<dbReference type="InterPro" id="IPR013162">
    <property type="entry name" value="CD80_C2-set"/>
</dbReference>
<feature type="domain" description="Ig-like" evidence="9">
    <location>
        <begin position="494"/>
        <end position="577"/>
    </location>
</feature>
<dbReference type="SUPFAM" id="SSF48726">
    <property type="entry name" value="Immunoglobulin"/>
    <property type="match status" value="9"/>
</dbReference>
<keyword evidence="6" id="KW-0393">Immunoglobulin domain</keyword>
<dbReference type="PANTHER" id="PTHR11640">
    <property type="entry name" value="NEPHRIN"/>
    <property type="match status" value="1"/>
</dbReference>
<dbReference type="Pfam" id="PF08205">
    <property type="entry name" value="C2-set_2"/>
    <property type="match status" value="1"/>
</dbReference>
<dbReference type="PROSITE" id="PS50853">
    <property type="entry name" value="FN3"/>
    <property type="match status" value="1"/>
</dbReference>
<evidence type="ECO:0000259" key="9">
    <source>
        <dbReference type="PROSITE" id="PS50835"/>
    </source>
</evidence>
<evidence type="ECO:0000256" key="2">
    <source>
        <dbReference type="ARBA" id="ARBA00022737"/>
    </source>
</evidence>
<organism evidence="11 12">
    <name type="scientific">Magallana gigas</name>
    <name type="common">Pacific oyster</name>
    <name type="synonym">Crassostrea gigas</name>
    <dbReference type="NCBI Taxonomy" id="29159"/>
    <lineage>
        <taxon>Eukaryota</taxon>
        <taxon>Metazoa</taxon>
        <taxon>Spiralia</taxon>
        <taxon>Lophotrochozoa</taxon>
        <taxon>Mollusca</taxon>
        <taxon>Bivalvia</taxon>
        <taxon>Autobranchia</taxon>
        <taxon>Pteriomorphia</taxon>
        <taxon>Ostreida</taxon>
        <taxon>Ostreoidea</taxon>
        <taxon>Ostreidae</taxon>
        <taxon>Magallana</taxon>
    </lineage>
</organism>
<feature type="compositionally biased region" description="Basic and acidic residues" evidence="7">
    <location>
        <begin position="1305"/>
        <end position="1326"/>
    </location>
</feature>
<feature type="compositionally biased region" description="Polar residues" evidence="7">
    <location>
        <begin position="646"/>
        <end position="657"/>
    </location>
</feature>
<feature type="domain" description="Ig-like" evidence="9">
    <location>
        <begin position="861"/>
        <end position="972"/>
    </location>
</feature>
<accession>A0A8W8LE95</accession>
<dbReference type="SMART" id="SM00408">
    <property type="entry name" value="IGc2"/>
    <property type="match status" value="9"/>
</dbReference>
<keyword evidence="8" id="KW-1133">Transmembrane helix</keyword>
<evidence type="ECO:0000259" key="10">
    <source>
        <dbReference type="PROSITE" id="PS50853"/>
    </source>
</evidence>
<sequence>MKWLGEMIKSYCFSLQWLPPKVTSIFCLRFLGYMNVISFVRIQKVLFSQARSPVAEMKELIAALLGVLALYIPVGDCVQEFEQRPMNKSVIEGQNVMLECSVRDLAGALQWSKGGIMLGLDPNLPGFARYSIISNTPSQYNLMIESSRLSDDSYYECQASPAGGNPPLKAKAYLTVQVPPEQPEILGYRNASTVALSPDDNQLIMICEVRNGHPAATIEWYRNGNLVVENVRYSSEPMTSGSKLMTARSTITISNIADHHNSIYMCRAKNDALGNNWMQTFVKLNVLSPPGTPEITGYSSGQVIREGDTVRLLCVSRGGNPLPQVKWYRNSEQIDISYTTDSVDARSLNEYTFSVRRVDNDAVYRCEASNTASAAPLTSEVSLNVYFPPQSATIRGGGTPVKAGQQVTLTCESSLSNPKAVITWYSRGKIITANSDTVYTPGNNGGFTSRSSVTVTMSEQENNAMYICNAVSDNRAPVATANVTLSVLYPPGAPTIEGYSDSDHVVEDRAARMTCKSVGGNPTATLRWFKGNEPLVSVSSTSGNMVTSELSFLPTPGDNNAIYRCEATNSAINLPLTAVVKLNVYFAPKSVNVSMNPAQPVSGQPLNLYCTSESSNPPATIVWIKNHDQTREIHGVTEGTRPAPNGGSSTTSRLEIMPSSSDHNATYYCKAKNEYINKSTSDGLRISIQFGPVFEPSIALIEMIEKESKTFEMRAVANPTSITYTLYKGGQQSSSFTPNNGKLVISNVRREEAGNYSLKATNSIGSAYHHFQVKVKFPAEITRFQGTVYANEGESASIICGVNGNPVVDNMASWSRPGFDMSKTNQVYSNSERLCQITIHDLLRTDSGKFICTADNKVSPPKRREASLVVRYFAGIDKSRQYAKAGGKHGDTVTLTCKAEGTPDMTFTWSREGEQLQTDSKFAIRSTSASSIFDTHFVSKLTVRGISKADYGTYTCKARNDRGEDQFNIQLNGTSKPDPPYDMTFVNSTKNSITFSWKPGFNGGLDQEFQIQYQRKGSTVVTTTSIDVDKSADRIVHTIKGLELGHEYKIDVLAINELGKTWDEQQFSAKTAVSSGSNTGDSATPATRQSGDDTPVMIILVVCIVGICLLALNIALIFFFVRRRRKRLSHNGTSNHTNALELYAPGKDNTYPMYPKTPSDEYNSYGTYEKNMDDLSDDFRNYEHIDQKSTSTHSSNIQCNCYTVRVSSRVNRGSCCLVPESSGSSGDEDVKRVFLPPPAYRPYTPNKLDSPHLSTHKAYLSDSRSYIDDDRETGWQYEDPYRIKGRKGTFDPAYDHGSQTVLDTENDRYYEETRPKSITDLSERSSRPPSRSVNYRTTPPPPPPVRSSSKGAAMNYVNHTAPPLPDRNYDAEEVQQNYNPRYTPSPGSIASFSNNPNVITNPNYDGPPMHASRTNVVPDDMRGHLV</sequence>
<keyword evidence="3 8" id="KW-0472">Membrane</keyword>